<dbReference type="GO" id="GO:0003735">
    <property type="term" value="F:structural constituent of ribosome"/>
    <property type="evidence" value="ECO:0007669"/>
    <property type="project" value="InterPro"/>
</dbReference>
<dbReference type="InParanoid" id="A0A2G5FA04"/>
<evidence type="ECO:0000256" key="2">
    <source>
        <dbReference type="ARBA" id="ARBA00022980"/>
    </source>
</evidence>
<dbReference type="HAMAP" id="MF_00532_B">
    <property type="entry name" value="Ribosomal_uS9_B"/>
    <property type="match status" value="1"/>
</dbReference>
<dbReference type="Pfam" id="PF00380">
    <property type="entry name" value="Ribosomal_S9"/>
    <property type="match status" value="1"/>
</dbReference>
<dbReference type="Proteomes" id="UP000230069">
    <property type="component" value="Unassembled WGS sequence"/>
</dbReference>
<proteinExistence type="inferred from homology"/>
<reference evidence="6 7" key="1">
    <citation type="submission" date="2017-09" db="EMBL/GenBank/DDBJ databases">
        <title>WGS assembly of Aquilegia coerulea Goldsmith.</title>
        <authorList>
            <person name="Hodges S."/>
            <person name="Kramer E."/>
            <person name="Nordborg M."/>
            <person name="Tomkins J."/>
            <person name="Borevitz J."/>
            <person name="Derieg N."/>
            <person name="Yan J."/>
            <person name="Mihaltcheva S."/>
            <person name="Hayes R.D."/>
            <person name="Rokhsar D."/>
        </authorList>
    </citation>
    <scope>NUCLEOTIDE SEQUENCE [LARGE SCALE GENOMIC DNA]</scope>
    <source>
        <strain evidence="7">cv. Goldsmith</strain>
    </source>
</reference>
<dbReference type="PROSITE" id="PS00360">
    <property type="entry name" value="RIBOSOMAL_S9"/>
    <property type="match status" value="1"/>
</dbReference>
<evidence type="ECO:0008006" key="8">
    <source>
        <dbReference type="Google" id="ProtNLM"/>
    </source>
</evidence>
<dbReference type="GO" id="GO:0022627">
    <property type="term" value="C:cytosolic small ribosomal subunit"/>
    <property type="evidence" value="ECO:0007669"/>
    <property type="project" value="TreeGrafter"/>
</dbReference>
<evidence type="ECO:0000256" key="1">
    <source>
        <dbReference type="ARBA" id="ARBA00005251"/>
    </source>
</evidence>
<evidence type="ECO:0000256" key="3">
    <source>
        <dbReference type="ARBA" id="ARBA00023274"/>
    </source>
</evidence>
<dbReference type="InterPro" id="IPR023035">
    <property type="entry name" value="Ribosomal_uS9_bac/plastid"/>
</dbReference>
<protein>
    <recommendedName>
        <fullName evidence="8">30S ribosomal protein S9</fullName>
    </recommendedName>
</protein>
<dbReference type="OrthoDB" id="10254627at2759"/>
<dbReference type="PANTHER" id="PTHR21569:SF1">
    <property type="entry name" value="SMALL RIBOSOMAL SUBUNIT PROTEIN US9M"/>
    <property type="match status" value="1"/>
</dbReference>
<dbReference type="AlphaFoldDB" id="A0A2G5FA04"/>
<accession>A0A2G5FA04</accession>
<comment type="similarity">
    <text evidence="1 4">Belongs to the universal ribosomal protein uS9 family.</text>
</comment>
<dbReference type="NCBIfam" id="NF001099">
    <property type="entry name" value="PRK00132.1"/>
    <property type="match status" value="1"/>
</dbReference>
<dbReference type="Gene3D" id="3.30.230.10">
    <property type="match status" value="1"/>
</dbReference>
<dbReference type="InterPro" id="IPR014721">
    <property type="entry name" value="Ribsml_uS5_D2-typ_fold_subgr"/>
</dbReference>
<dbReference type="GO" id="GO:0003723">
    <property type="term" value="F:RNA binding"/>
    <property type="evidence" value="ECO:0007669"/>
    <property type="project" value="TreeGrafter"/>
</dbReference>
<dbReference type="STRING" id="218851.A0A2G5FA04"/>
<dbReference type="FunFam" id="3.30.230.10:FF:000034">
    <property type="entry name" value="30S ribosomal protein S9"/>
    <property type="match status" value="1"/>
</dbReference>
<keyword evidence="3 4" id="KW-0687">Ribonucleoprotein</keyword>
<gene>
    <name evidence="6" type="ORF">AQUCO_00100321v1</name>
</gene>
<evidence type="ECO:0000313" key="7">
    <source>
        <dbReference type="Proteomes" id="UP000230069"/>
    </source>
</evidence>
<sequence length="466" mass="51844">MLSRLIPRTKFRFATLIYSQQSLHSSFSSQSFPSLISNPNFNFIYQTPRYFSTNQNNNNGGDDSSSSSKPPPHPSSSIPNTWIFTPENDEQVVSIFDDEDGGDFTGFNDEINNGGRGEGGLFNDNKSQVRPSSSSVGGRSDVVNVKSSLWGEEEDSSSSSSTSLTSDIFGDVEKEFETSKNVGSGVIGGDVEWETAKGYKLWNFADEEEEKEKTEIFDIGDGSEEISFHIGKSEADEIIEREKIEADLKLEMEKNELSLQLKGPNRAFGDLIAASGITDAMLDSLIALKDLESVEGLPPLSEIEDMRLEKNEKKNVRGEIERQKLEEIAKSRIRKVDDKGRAYGTGRRKTSVARVFIQPGDGKFLVNDKQFDVYFPILDHRADLLRPFTETKTLGLWDVACTVKGGGVSGQVGAIRLGISRALQNWEPGLRPTLRAVGFLTRDPRMVERKKPGKAKARKSFQWVKR</sequence>
<feature type="region of interest" description="Disordered" evidence="5">
    <location>
        <begin position="52"/>
        <end position="84"/>
    </location>
</feature>
<dbReference type="EMBL" id="KZ305018">
    <property type="protein sequence ID" value="PIA64767.1"/>
    <property type="molecule type" value="Genomic_DNA"/>
</dbReference>
<feature type="compositionally biased region" description="Low complexity" evidence="5">
    <location>
        <begin position="128"/>
        <end position="140"/>
    </location>
</feature>
<dbReference type="GO" id="GO:0006412">
    <property type="term" value="P:translation"/>
    <property type="evidence" value="ECO:0007669"/>
    <property type="project" value="InterPro"/>
</dbReference>
<dbReference type="SUPFAM" id="SSF54211">
    <property type="entry name" value="Ribosomal protein S5 domain 2-like"/>
    <property type="match status" value="1"/>
</dbReference>
<dbReference type="PANTHER" id="PTHR21569">
    <property type="entry name" value="RIBOSOMAL PROTEIN S9"/>
    <property type="match status" value="1"/>
</dbReference>
<evidence type="ECO:0000256" key="5">
    <source>
        <dbReference type="SAM" id="MobiDB-lite"/>
    </source>
</evidence>
<feature type="compositionally biased region" description="Polar residues" evidence="5">
    <location>
        <begin position="52"/>
        <end position="63"/>
    </location>
</feature>
<dbReference type="InterPro" id="IPR000754">
    <property type="entry name" value="Ribosomal_uS9"/>
</dbReference>
<organism evidence="6 7">
    <name type="scientific">Aquilegia coerulea</name>
    <name type="common">Rocky mountain columbine</name>
    <dbReference type="NCBI Taxonomy" id="218851"/>
    <lineage>
        <taxon>Eukaryota</taxon>
        <taxon>Viridiplantae</taxon>
        <taxon>Streptophyta</taxon>
        <taxon>Embryophyta</taxon>
        <taxon>Tracheophyta</taxon>
        <taxon>Spermatophyta</taxon>
        <taxon>Magnoliopsida</taxon>
        <taxon>Ranunculales</taxon>
        <taxon>Ranunculaceae</taxon>
        <taxon>Thalictroideae</taxon>
        <taxon>Aquilegia</taxon>
    </lineage>
</organism>
<name>A0A2G5FA04_AQUCA</name>
<evidence type="ECO:0000313" key="6">
    <source>
        <dbReference type="EMBL" id="PIA64767.1"/>
    </source>
</evidence>
<evidence type="ECO:0000256" key="4">
    <source>
        <dbReference type="RuleBase" id="RU003815"/>
    </source>
</evidence>
<keyword evidence="2 4" id="KW-0689">Ribosomal protein</keyword>
<keyword evidence="7" id="KW-1185">Reference proteome</keyword>
<feature type="region of interest" description="Disordered" evidence="5">
    <location>
        <begin position="97"/>
        <end position="140"/>
    </location>
</feature>
<dbReference type="InterPro" id="IPR020574">
    <property type="entry name" value="Ribosomal_uS9_CS"/>
</dbReference>
<dbReference type="InterPro" id="IPR020568">
    <property type="entry name" value="Ribosomal_Su5_D2-typ_SF"/>
</dbReference>